<evidence type="ECO:0000256" key="1">
    <source>
        <dbReference type="SAM" id="MobiDB-lite"/>
    </source>
</evidence>
<protein>
    <submittedName>
        <fullName evidence="4">Tol-pal system YbgF family protein</fullName>
    </submittedName>
</protein>
<comment type="caution">
    <text evidence="4">The sequence shown here is derived from an EMBL/GenBank/DDBJ whole genome shotgun (WGS) entry which is preliminary data.</text>
</comment>
<sequence length="504" mass="52916">MARLTALAGGAAVALVLFALPAAAHEHPSGITDLVTPAVVRVEASSHVEITLLDHVGELLHVERSYDIPIGVGTGIVVNPEGAVVTLTRVVKTDKDVAVYAANKIYAEHHKVKIPLDYERHKLKDPLLQHHLKECYPPKTSVSTCIINVTTNVTIFPNVSPADPKGLKADIVKVGAQPDSPAVLVPSGRVVGSVGMPTAPLADKVPDQQGSPTNVAGFTDRPGANVKETVEIAHLGKGGGGGQDTGRQFSDPEKKVDEPVKLGALADRGLLGAPVIGDKDGHVIGMLIGGGKDARMIGVREILAALAKAGVAPRRGAIDAAFEAALTRYHTKYYTEAAPGFQRVLELYPGNVVAANLLKTSLQKRGGPEDAGSKQAVAPAPRSMPLWPFIVAAAVLFVAAGAGAFLLWRRRRTPEEKPDQPPPLVAAAAAAAVSSAPTSPPLSLDEGANQTVVVRRSQPFQVIPKQQQVLTEQDQPSVKYCTACGMRLGAAHRFCGYCGHPIET</sequence>
<feature type="signal peptide" evidence="3">
    <location>
        <begin position="1"/>
        <end position="24"/>
    </location>
</feature>
<keyword evidence="5" id="KW-1185">Reference proteome</keyword>
<feature type="region of interest" description="Disordered" evidence="1">
    <location>
        <begin position="202"/>
        <end position="221"/>
    </location>
</feature>
<feature type="region of interest" description="Disordered" evidence="1">
    <location>
        <begin position="234"/>
        <end position="253"/>
    </location>
</feature>
<name>A0ABW4G697_9ACTN</name>
<reference evidence="5" key="1">
    <citation type="journal article" date="2019" name="Int. J. Syst. Evol. Microbiol.">
        <title>The Global Catalogue of Microorganisms (GCM) 10K type strain sequencing project: providing services to taxonomists for standard genome sequencing and annotation.</title>
        <authorList>
            <consortium name="The Broad Institute Genomics Platform"/>
            <consortium name="The Broad Institute Genome Sequencing Center for Infectious Disease"/>
            <person name="Wu L."/>
            <person name="Ma J."/>
        </authorList>
    </citation>
    <scope>NUCLEOTIDE SEQUENCE [LARGE SCALE GENOMIC DNA]</scope>
    <source>
        <strain evidence="5">CGMCC 1.15399</strain>
    </source>
</reference>
<evidence type="ECO:0000313" key="4">
    <source>
        <dbReference type="EMBL" id="MFD1538214.1"/>
    </source>
</evidence>
<keyword evidence="2" id="KW-1133">Transmembrane helix</keyword>
<gene>
    <name evidence="4" type="ORF">ACFSJ0_14265</name>
</gene>
<accession>A0ABW4G697</accession>
<evidence type="ECO:0000256" key="3">
    <source>
        <dbReference type="SAM" id="SignalP"/>
    </source>
</evidence>
<keyword evidence="2" id="KW-0812">Transmembrane</keyword>
<keyword evidence="2" id="KW-0472">Membrane</keyword>
<dbReference type="RefSeq" id="WP_219533228.1">
    <property type="nucleotide sequence ID" value="NZ_JAHKRM010000017.1"/>
</dbReference>
<feature type="chain" id="PRO_5047344436" evidence="3">
    <location>
        <begin position="25"/>
        <end position="504"/>
    </location>
</feature>
<evidence type="ECO:0000256" key="2">
    <source>
        <dbReference type="SAM" id="Phobius"/>
    </source>
</evidence>
<proteinExistence type="predicted"/>
<dbReference type="EMBL" id="JBHUCM010000013">
    <property type="protein sequence ID" value="MFD1538214.1"/>
    <property type="molecule type" value="Genomic_DNA"/>
</dbReference>
<evidence type="ECO:0000313" key="5">
    <source>
        <dbReference type="Proteomes" id="UP001597097"/>
    </source>
</evidence>
<keyword evidence="3" id="KW-0732">Signal</keyword>
<organism evidence="4 5">
    <name type="scientific">Nonomuraea guangzhouensis</name>
    <dbReference type="NCBI Taxonomy" id="1291555"/>
    <lineage>
        <taxon>Bacteria</taxon>
        <taxon>Bacillati</taxon>
        <taxon>Actinomycetota</taxon>
        <taxon>Actinomycetes</taxon>
        <taxon>Streptosporangiales</taxon>
        <taxon>Streptosporangiaceae</taxon>
        <taxon>Nonomuraea</taxon>
    </lineage>
</organism>
<feature type="transmembrane region" description="Helical" evidence="2">
    <location>
        <begin position="386"/>
        <end position="408"/>
    </location>
</feature>
<dbReference type="Proteomes" id="UP001597097">
    <property type="component" value="Unassembled WGS sequence"/>
</dbReference>